<dbReference type="InterPro" id="IPR013785">
    <property type="entry name" value="Aldolase_TIM"/>
</dbReference>
<comment type="caution">
    <text evidence="3">The sequence shown here is derived from an EMBL/GenBank/DDBJ whole genome shotgun (WGS) entry which is preliminary data.</text>
</comment>
<evidence type="ECO:0000313" key="3">
    <source>
        <dbReference type="EMBL" id="KAH7034605.1"/>
    </source>
</evidence>
<dbReference type="InterPro" id="IPR001155">
    <property type="entry name" value="OxRdtase_FMN_N"/>
</dbReference>
<dbReference type="Pfam" id="PF00724">
    <property type="entry name" value="Oxidored_FMN"/>
    <property type="match status" value="1"/>
</dbReference>
<dbReference type="AlphaFoldDB" id="A0A9P9BSC2"/>
<evidence type="ECO:0000313" key="4">
    <source>
        <dbReference type="Proteomes" id="UP000756346"/>
    </source>
</evidence>
<accession>A0A9P9BSC2</accession>
<dbReference type="PANTHER" id="PTHR22893">
    <property type="entry name" value="NADH OXIDOREDUCTASE-RELATED"/>
    <property type="match status" value="1"/>
</dbReference>
<dbReference type="EMBL" id="JAGTJQ010000003">
    <property type="protein sequence ID" value="KAH7034605.1"/>
    <property type="molecule type" value="Genomic_DNA"/>
</dbReference>
<dbReference type="Gene3D" id="3.20.20.70">
    <property type="entry name" value="Aldolase class I"/>
    <property type="match status" value="1"/>
</dbReference>
<dbReference type="CDD" id="cd02933">
    <property type="entry name" value="OYE_like_FMN"/>
    <property type="match status" value="1"/>
</dbReference>
<sequence length="393" mass="43147">MSRLFQPLKVGEFELGHRIMLAPLTRYRCDDEWVPLPMVQEYYAQRASTPGTLLITEATLISRAAAGRLNVPGIFTEAQISAWKSVVDAVHGKGGRIFCQLWHLGRAGHAHVHAQLGTKLVSASAVPLRQAAVTAIANPPRPGTPHALTDDEIWGVVRDYAAAARNAVEGAGFDGIEIHAANGYLPDQFLQDTCNTRTDRWGGSIENRARFTLEITRAVVAALAGRADKVAIRLSPFSEYNDMKMAEPLPQFEYLINELKALGGESGRNLAYLHFIEARVHGNDEKVDEGEAADQETVAPLVKLWGNASPVLLAGGFTGESARKVVDGTLKEYDVGIVFGRHFISNPDLVFRLKEGLELSKYDRSVFYTPKKREGYIDYPFSEQFTARAGAAL</sequence>
<dbReference type="RefSeq" id="XP_046014698.1">
    <property type="nucleotide sequence ID" value="XM_046160867.1"/>
</dbReference>
<dbReference type="FunFam" id="3.20.20.70:FF:000138">
    <property type="entry name" value="NADPH dehydrogenase 1"/>
    <property type="match status" value="1"/>
</dbReference>
<dbReference type="InterPro" id="IPR045247">
    <property type="entry name" value="Oye-like"/>
</dbReference>
<feature type="domain" description="NADH:flavin oxidoreductase/NADH oxidase N-terminal" evidence="2">
    <location>
        <begin position="4"/>
        <end position="359"/>
    </location>
</feature>
<gene>
    <name evidence="3" type="ORF">B0I36DRAFT_381508</name>
</gene>
<dbReference type="Proteomes" id="UP000756346">
    <property type="component" value="Unassembled WGS sequence"/>
</dbReference>
<keyword evidence="1" id="KW-0285">Flavoprotein</keyword>
<name>A0A9P9BSC2_9PEZI</name>
<dbReference type="SUPFAM" id="SSF51395">
    <property type="entry name" value="FMN-linked oxidoreductases"/>
    <property type="match status" value="1"/>
</dbReference>
<dbReference type="GeneID" id="70190413"/>
<organism evidence="3 4">
    <name type="scientific">Microdochium trichocladiopsis</name>
    <dbReference type="NCBI Taxonomy" id="1682393"/>
    <lineage>
        <taxon>Eukaryota</taxon>
        <taxon>Fungi</taxon>
        <taxon>Dikarya</taxon>
        <taxon>Ascomycota</taxon>
        <taxon>Pezizomycotina</taxon>
        <taxon>Sordariomycetes</taxon>
        <taxon>Xylariomycetidae</taxon>
        <taxon>Xylariales</taxon>
        <taxon>Microdochiaceae</taxon>
        <taxon>Microdochium</taxon>
    </lineage>
</organism>
<dbReference type="GO" id="GO:0003959">
    <property type="term" value="F:NADPH dehydrogenase activity"/>
    <property type="evidence" value="ECO:0007669"/>
    <property type="project" value="TreeGrafter"/>
</dbReference>
<evidence type="ECO:0000259" key="2">
    <source>
        <dbReference type="Pfam" id="PF00724"/>
    </source>
</evidence>
<protein>
    <recommendedName>
        <fullName evidence="2">NADH:flavin oxidoreductase/NADH oxidase N-terminal domain-containing protein</fullName>
    </recommendedName>
</protein>
<reference evidence="3" key="1">
    <citation type="journal article" date="2021" name="Nat. Commun.">
        <title>Genetic determinants of endophytism in the Arabidopsis root mycobiome.</title>
        <authorList>
            <person name="Mesny F."/>
            <person name="Miyauchi S."/>
            <person name="Thiergart T."/>
            <person name="Pickel B."/>
            <person name="Atanasova L."/>
            <person name="Karlsson M."/>
            <person name="Huettel B."/>
            <person name="Barry K.W."/>
            <person name="Haridas S."/>
            <person name="Chen C."/>
            <person name="Bauer D."/>
            <person name="Andreopoulos W."/>
            <person name="Pangilinan J."/>
            <person name="LaButti K."/>
            <person name="Riley R."/>
            <person name="Lipzen A."/>
            <person name="Clum A."/>
            <person name="Drula E."/>
            <person name="Henrissat B."/>
            <person name="Kohler A."/>
            <person name="Grigoriev I.V."/>
            <person name="Martin F.M."/>
            <person name="Hacquard S."/>
        </authorList>
    </citation>
    <scope>NUCLEOTIDE SEQUENCE</scope>
    <source>
        <strain evidence="3">MPI-CAGE-CH-0230</strain>
    </source>
</reference>
<dbReference type="OrthoDB" id="276546at2759"/>
<dbReference type="GO" id="GO:0010181">
    <property type="term" value="F:FMN binding"/>
    <property type="evidence" value="ECO:0007669"/>
    <property type="project" value="InterPro"/>
</dbReference>
<keyword evidence="4" id="KW-1185">Reference proteome</keyword>
<evidence type="ECO:0000256" key="1">
    <source>
        <dbReference type="ARBA" id="ARBA00022630"/>
    </source>
</evidence>
<dbReference type="PANTHER" id="PTHR22893:SF91">
    <property type="entry name" value="NADPH DEHYDROGENASE 2-RELATED"/>
    <property type="match status" value="1"/>
</dbReference>
<proteinExistence type="predicted"/>